<evidence type="ECO:0000256" key="1">
    <source>
        <dbReference type="ARBA" id="ARBA00008164"/>
    </source>
</evidence>
<dbReference type="InterPro" id="IPR036013">
    <property type="entry name" value="Band_7/SPFH_dom_sf"/>
</dbReference>
<dbReference type="AlphaFoldDB" id="E4YQ13"/>
<name>E4YQ13_OIKDI</name>
<evidence type="ECO:0000313" key="4">
    <source>
        <dbReference type="EMBL" id="CBY37559.1"/>
    </source>
</evidence>
<dbReference type="Gene3D" id="3.30.479.30">
    <property type="entry name" value="Band 7 domain"/>
    <property type="match status" value="1"/>
</dbReference>
<evidence type="ECO:0000259" key="3">
    <source>
        <dbReference type="Pfam" id="PF01145"/>
    </source>
</evidence>
<feature type="transmembrane region" description="Helical" evidence="2">
    <location>
        <begin position="35"/>
        <end position="55"/>
    </location>
</feature>
<gene>
    <name evidence="4" type="ORF">GSOID_T00031027001</name>
</gene>
<proteinExistence type="inferred from homology"/>
<organism evidence="4">
    <name type="scientific">Oikopleura dioica</name>
    <name type="common">Tunicate</name>
    <dbReference type="NCBI Taxonomy" id="34765"/>
    <lineage>
        <taxon>Eukaryota</taxon>
        <taxon>Metazoa</taxon>
        <taxon>Chordata</taxon>
        <taxon>Tunicata</taxon>
        <taxon>Appendicularia</taxon>
        <taxon>Copelata</taxon>
        <taxon>Oikopleuridae</taxon>
        <taxon>Oikopleura</taxon>
    </lineage>
</organism>
<protein>
    <recommendedName>
        <fullName evidence="3">Band 7 domain-containing protein</fullName>
    </recommendedName>
</protein>
<evidence type="ECO:0000256" key="2">
    <source>
        <dbReference type="SAM" id="Phobius"/>
    </source>
</evidence>
<reference evidence="4" key="1">
    <citation type="journal article" date="2010" name="Science">
        <title>Plasticity of animal genome architecture unmasked by rapid evolution of a pelagic tunicate.</title>
        <authorList>
            <person name="Denoeud F."/>
            <person name="Henriet S."/>
            <person name="Mungpakdee S."/>
            <person name="Aury J.M."/>
            <person name="Da Silva C."/>
            <person name="Brinkmann H."/>
            <person name="Mikhaleva J."/>
            <person name="Olsen L.C."/>
            <person name="Jubin C."/>
            <person name="Canestro C."/>
            <person name="Bouquet J.M."/>
            <person name="Danks G."/>
            <person name="Poulain J."/>
            <person name="Campsteijn C."/>
            <person name="Adamski M."/>
            <person name="Cross I."/>
            <person name="Yadetie F."/>
            <person name="Muffato M."/>
            <person name="Louis A."/>
            <person name="Butcher S."/>
            <person name="Tsagkogeorga G."/>
            <person name="Konrad A."/>
            <person name="Singh S."/>
            <person name="Jensen M.F."/>
            <person name="Cong E.H."/>
            <person name="Eikeseth-Otteraa H."/>
            <person name="Noel B."/>
            <person name="Anthouard V."/>
            <person name="Porcel B.M."/>
            <person name="Kachouri-Lafond R."/>
            <person name="Nishino A."/>
            <person name="Ugolini M."/>
            <person name="Chourrout P."/>
            <person name="Nishida H."/>
            <person name="Aasland R."/>
            <person name="Huzurbazar S."/>
            <person name="Westhof E."/>
            <person name="Delsuc F."/>
            <person name="Lehrach H."/>
            <person name="Reinhardt R."/>
            <person name="Weissenbach J."/>
            <person name="Roy S.W."/>
            <person name="Artiguenave F."/>
            <person name="Postlethwait J.H."/>
            <person name="Manak J.R."/>
            <person name="Thompson E.M."/>
            <person name="Jaillon O."/>
            <person name="Du Pasquier L."/>
            <person name="Boudinot P."/>
            <person name="Liberles D.A."/>
            <person name="Volff J.N."/>
            <person name="Philippe H."/>
            <person name="Lenhard B."/>
            <person name="Roest Crollius H."/>
            <person name="Wincker P."/>
            <person name="Chourrout D."/>
        </authorList>
    </citation>
    <scope>NUCLEOTIDE SEQUENCE [LARGE SCALE GENOMIC DNA]</scope>
</reference>
<dbReference type="PANTHER" id="PTHR10264">
    <property type="entry name" value="BAND 7 PROTEIN-RELATED"/>
    <property type="match status" value="1"/>
</dbReference>
<dbReference type="PANTHER" id="PTHR10264:SF19">
    <property type="entry name" value="AT06885P-RELATED"/>
    <property type="match status" value="1"/>
</dbReference>
<keyword evidence="2" id="KW-0472">Membrane</keyword>
<dbReference type="GO" id="GO:0005886">
    <property type="term" value="C:plasma membrane"/>
    <property type="evidence" value="ECO:0007669"/>
    <property type="project" value="InterPro"/>
</dbReference>
<dbReference type="EMBL" id="FN655006">
    <property type="protein sequence ID" value="CBY37559.1"/>
    <property type="molecule type" value="Genomic_DNA"/>
</dbReference>
<comment type="similarity">
    <text evidence="1">Belongs to the band 7/mec-2 family.</text>
</comment>
<accession>E4YQ13</accession>
<keyword evidence="2" id="KW-0812">Transmembrane</keyword>
<dbReference type="SUPFAM" id="SSF117892">
    <property type="entry name" value="Band 7/SPFH domain"/>
    <property type="match status" value="1"/>
</dbReference>
<keyword evidence="2" id="KW-1133">Transmembrane helix</keyword>
<feature type="domain" description="Band 7" evidence="3">
    <location>
        <begin position="60"/>
        <end position="157"/>
    </location>
</feature>
<sequence length="168" mass="19329">MSSKEESVWIPSYEKRDKHGIVESEEKPMSFSENIVLGAAWTAVYLTLPISYFYVWKKRKENEEVIVTRLGRVQKRSKSSHLQKLPFIDSEVLISLDPKTSTINKHLLISLDYAAVMVGVEVIWRVSDAVVAYKSAANYEDCFLNAIRPALRRRIERTVIRVLATEQL</sequence>
<dbReference type="InterPro" id="IPR043202">
    <property type="entry name" value="Band-7_stomatin-like"/>
</dbReference>
<dbReference type="Pfam" id="PF01145">
    <property type="entry name" value="Band_7"/>
    <property type="match status" value="1"/>
</dbReference>
<dbReference type="InterPro" id="IPR001107">
    <property type="entry name" value="Band_7"/>
</dbReference>
<dbReference type="Proteomes" id="UP000011014">
    <property type="component" value="Unassembled WGS sequence"/>
</dbReference>